<evidence type="ECO:0000313" key="1">
    <source>
        <dbReference type="EMBL" id="CVK35512.1"/>
    </source>
</evidence>
<dbReference type="AlphaFoldDB" id="A0A1A7GDX4"/>
<protein>
    <submittedName>
        <fullName evidence="1">Uncharacterized protein</fullName>
    </submittedName>
</protein>
<dbReference type="EMBL" id="LT158602">
    <property type="protein sequence ID" value="CVK35512.1"/>
    <property type="molecule type" value="Genomic_DNA"/>
</dbReference>
<organism evidence="1">
    <name type="scientific">biofilter metagenome</name>
    <dbReference type="NCBI Taxonomy" id="1070537"/>
    <lineage>
        <taxon>unclassified sequences</taxon>
        <taxon>metagenomes</taxon>
        <taxon>ecological metagenomes</taxon>
    </lineage>
</organism>
<proteinExistence type="predicted"/>
<accession>A0A1A7GDX4</accession>
<reference evidence="1" key="1">
    <citation type="journal article" date="2016" name="Sci. Rep.">
        <title>Genomics of high molecular weight plasmids isolated from an on-farm biopurification system.</title>
        <authorList>
            <person name="Martini M.C."/>
            <person name="Wibberg D."/>
            <person name="Lozano M."/>
            <person name="Torres Tejerizo G."/>
            <person name="Albicoro F.J."/>
            <person name="Jaenicke S."/>
            <person name="van Elsas J.D."/>
            <person name="Petroni A."/>
            <person name="Garcillan-Barcia M.P."/>
            <person name="de la Cruz F."/>
            <person name="Schluter A."/>
            <person name="Puhler A."/>
            <person name="Pistorio M."/>
            <person name="Lagares A."/>
            <person name="Del Papa M.F."/>
        </authorList>
    </citation>
    <scope>NUCLEOTIDE SEQUENCE</scope>
    <source>
        <plasmid evidence="1">pMC2</plasmid>
    </source>
</reference>
<keyword evidence="1" id="KW-0614">Plasmid</keyword>
<sequence>MINDRAGACSPVALDTPPLQRHRFLRFHRYPQPSPLRTCLAMTVQYK</sequence>
<name>A0A1A7GDX4_9ZZZZ</name>
<geneLocation type="plasmid" evidence="1">
    <name>pMC2</name>
</geneLocation>
<gene>
    <name evidence="1" type="ORF">MCM2015_pMC2_20</name>
</gene>